<evidence type="ECO:0000256" key="1">
    <source>
        <dbReference type="SAM" id="MobiDB-lite"/>
    </source>
</evidence>
<dbReference type="EMBL" id="CP024847">
    <property type="protein sequence ID" value="AUR51028.1"/>
    <property type="molecule type" value="Genomic_DNA"/>
</dbReference>
<accession>A0A2I7N3M1</accession>
<keyword evidence="4" id="KW-1185">Reference proteome</keyword>
<dbReference type="AlphaFoldDB" id="A0A2I7N3M1"/>
<gene>
    <name evidence="3" type="ORF">CUN60_01480</name>
</gene>
<reference evidence="4" key="1">
    <citation type="submission" date="2017-11" db="EMBL/GenBank/DDBJ databases">
        <authorList>
            <person name="Chan K.G."/>
            <person name="Lee L.S."/>
        </authorList>
    </citation>
    <scope>NUCLEOTIDE SEQUENCE [LARGE SCALE GENOMIC DNA]</scope>
    <source>
        <strain evidence="4">DSM 100970</strain>
    </source>
</reference>
<protein>
    <submittedName>
        <fullName evidence="3">Uncharacterized protein</fullName>
    </submittedName>
</protein>
<name>A0A2I7N3M1_9NEIS</name>
<feature type="region of interest" description="Disordered" evidence="1">
    <location>
        <begin position="31"/>
        <end position="51"/>
    </location>
</feature>
<dbReference type="RefSeq" id="WP_102950328.1">
    <property type="nucleotide sequence ID" value="NZ_CP024847.1"/>
</dbReference>
<feature type="compositionally biased region" description="Polar residues" evidence="1">
    <location>
        <begin position="31"/>
        <end position="47"/>
    </location>
</feature>
<keyword evidence="2" id="KW-0732">Signal</keyword>
<evidence type="ECO:0000256" key="2">
    <source>
        <dbReference type="SAM" id="SignalP"/>
    </source>
</evidence>
<evidence type="ECO:0000313" key="3">
    <source>
        <dbReference type="EMBL" id="AUR51028.1"/>
    </source>
</evidence>
<feature type="chain" id="PRO_5014377215" evidence="2">
    <location>
        <begin position="21"/>
        <end position="676"/>
    </location>
</feature>
<dbReference type="PROSITE" id="PS51257">
    <property type="entry name" value="PROKAR_LIPOPROTEIN"/>
    <property type="match status" value="1"/>
</dbReference>
<proteinExistence type="predicted"/>
<evidence type="ECO:0000313" key="4">
    <source>
        <dbReference type="Proteomes" id="UP000236655"/>
    </source>
</evidence>
<feature type="signal peptide" evidence="2">
    <location>
        <begin position="1"/>
        <end position="20"/>
    </location>
</feature>
<sequence length="676" mass="74409">MKLNKLICSLMIIGSTSLTACMPSNVGGANNASVTSESAHTESNVASKNGLPTDARETVDYVAKGIASAALDLPFGPLKFISNFAIDGIITAIFGEQKDQTLETLEQMNKKLDKIYTNLETAIGISETTATTLSQFYASNMMNDWANGLSKIDNLANEVTSKYSNLATQRVFGNSITSGQLEKLYAYAQQQGKSKDTLLALDAMINYRTSKVGTSSDLFNAFSTNFKSSGGSGEIMVKLNKGKQNYLNALVNIAAHPDFMAKIHDFNGQILLYQSKIFGSYQKLYNIQLAQLAYRYASGANIQLSNLDLHDVKATGFEGFKQAVLVLNETYNRLFAQLTSEIKTNFSPINDAELYSFVNVVFNSERPLLDKNTFVLNNQGTIHPGSCIINNLTFNEVNRSSGNNAGVATLGARCVVKYDSQRHEATYINTSIDIPYVMSGGVIKRYAVSGIYFDQQSQQLKTADQTGNTATDLNSDDVNKLCASGNDIGRNRNVVDLADNKYVSREGARFYQEFGIKADTNVFIYPVKDATDKKDTGLPSKDWTRVRGTYSAEIKAGLHKVNWVKKPDMDTYNTSYLGLANGKAFCVNMIAYHYNNNDSVKTEFGIHGVGNNSLRVDNKNITFNSGNYLQISGLIFKENELNDKPYDWGLNGIGLWNITSSTPTPVYTTENYSKIQ</sequence>
<dbReference type="Proteomes" id="UP000236655">
    <property type="component" value="Chromosome"/>
</dbReference>
<dbReference type="KEGG" id="nba:CUN60_01480"/>
<organism evidence="3 4">
    <name type="scientific">Aquella oligotrophica</name>
    <dbReference type="NCBI Taxonomy" id="2067065"/>
    <lineage>
        <taxon>Bacteria</taxon>
        <taxon>Pseudomonadati</taxon>
        <taxon>Pseudomonadota</taxon>
        <taxon>Betaproteobacteria</taxon>
        <taxon>Neisseriales</taxon>
        <taxon>Neisseriaceae</taxon>
        <taxon>Aquella</taxon>
    </lineage>
</organism>